<dbReference type="InterPro" id="IPR032682">
    <property type="entry name" value="Cnd1_C"/>
</dbReference>
<comment type="subcellular location">
    <subcellularLocation>
        <location evidence="1">Nucleus</location>
    </subcellularLocation>
</comment>
<feature type="region of interest" description="Disordered" evidence="7">
    <location>
        <begin position="888"/>
        <end position="930"/>
    </location>
</feature>
<feature type="region of interest" description="Disordered" evidence="7">
    <location>
        <begin position="942"/>
        <end position="964"/>
    </location>
</feature>
<evidence type="ECO:0000256" key="7">
    <source>
        <dbReference type="SAM" id="MobiDB-lite"/>
    </source>
</evidence>
<evidence type="ECO:0000259" key="8">
    <source>
        <dbReference type="Pfam" id="PF12717"/>
    </source>
</evidence>
<dbReference type="PANTHER" id="PTHR14222">
    <property type="entry name" value="CONDENSIN"/>
    <property type="match status" value="1"/>
</dbReference>
<name>A0ABR2YRG4_9CHLO</name>
<evidence type="ECO:0000256" key="1">
    <source>
        <dbReference type="ARBA" id="ARBA00004123"/>
    </source>
</evidence>
<evidence type="ECO:0000313" key="10">
    <source>
        <dbReference type="Proteomes" id="UP001491310"/>
    </source>
</evidence>
<dbReference type="Pfam" id="PF12717">
    <property type="entry name" value="Cnd1"/>
    <property type="match status" value="1"/>
</dbReference>
<proteinExistence type="predicted"/>
<protein>
    <recommendedName>
        <fullName evidence="8">Condensin complex subunit 1 C-terminal domain-containing protein</fullName>
    </recommendedName>
</protein>
<accession>A0ABR2YRG4</accession>
<sequence>MVEKLPFGKLFWMLTSVSARLAGKSLLPCSKVMSLIDSVKISQLLRLVRECNVMSPQKGPEAPDKADFRSLAVECAMQLTADLPMADRTNFVVFAARLSRTAKVVHRMLAVELAPALIRSFPDPYNPANAIMPLPHSEGSTALVLASSVRMQHPLSNTPAIITPPAVTPAAADEPGATPLADTPQPPNSVSASGAPFVQKKRAGLHRTLLESAYHGAAAQAAQQDLALAALARKRCSDEKAGVRKAAAQLLEGLLLLRASGAGGAAIMLPSPADVSVRKAALGVCSGLLRALPQEASLASLWVAAALPLVRDVEASLQEQFLDSFHDFLIAPAVAIGKDAGAAARLAPVLGALSEDSGAAAVCLSRACAQLKVKKRLKADKVAAAMQRIISTEGMAKEAVSGAWQLLAEVSAQDPSAPSWEFLQDAWEQVKGRSAGDGSDGDGALLLRVIAHAAGRFPPAQAAALVRDLLKAVQAFTLTPRLAAAHVLALAQLSAAGAPKAGGDSWTAGVLAACERHLGAFVDAFSRGDVDGPAPADRQTTTAIFTAGEVVLLRQAKPSGRLVVLVQALTAPKLASHDSAHSSVPAPIQAHAWVALGKLCLTDEATAKKCLPLFVQELGRDSHPAVRNNIMVALTDLTVQYTALVDAHVPRLAACLGDPHELVRRQTLALLASLLSRDFVKWRGHLFHQFLRTLVDDSARVRSLAEYLLADTLSSKAPLLAYNHFVEAVFVLNECRAGLHASGPPEEPLSQTVGSSAEARGAFSLTGQASRAKRDTIYRALLRRMVPEHKFATAARLCSEVLSGFAEGKLPLDAAAEVLRDALHILASKDIKVASARVAAAAAEEEEASAQAAEGAAKGRLIQDILGADKQLAQEILYDLKHDAPAASKPAGAAVEGPRERVAEAAQRPAVMSTPTSAGMGKESTPASHAASFAADFKTPGAQARADAAHSPSAAAGMPSMSVPQVRTGIKARPSRLGPSNPATPLVQQNGWTAVVDDDEGENWDANRPADIMLPSPAHMDKVPKRWNIAEDTWKGGNSAKKAAPAARCGSGKNAHAADMQPLIEGVNAAALNEGGRLQRKRKSTVC</sequence>
<keyword evidence="5" id="KW-0539">Nucleus</keyword>
<dbReference type="InterPro" id="IPR016024">
    <property type="entry name" value="ARM-type_fold"/>
</dbReference>
<evidence type="ECO:0000313" key="9">
    <source>
        <dbReference type="EMBL" id="KAK9909654.1"/>
    </source>
</evidence>
<dbReference type="EMBL" id="JALJOT010000006">
    <property type="protein sequence ID" value="KAK9909654.1"/>
    <property type="molecule type" value="Genomic_DNA"/>
</dbReference>
<dbReference type="InterPro" id="IPR011989">
    <property type="entry name" value="ARM-like"/>
</dbReference>
<keyword evidence="6" id="KW-0131">Cell cycle</keyword>
<keyword evidence="2" id="KW-0132">Cell division</keyword>
<dbReference type="PANTHER" id="PTHR14222:SF1">
    <property type="entry name" value="CONDENSIN-2 COMPLEX SUBUNIT D3"/>
    <property type="match status" value="1"/>
</dbReference>
<feature type="region of interest" description="Disordered" evidence="7">
    <location>
        <begin position="168"/>
        <end position="194"/>
    </location>
</feature>
<dbReference type="Gene3D" id="1.25.10.10">
    <property type="entry name" value="Leucine-rich Repeat Variant"/>
    <property type="match status" value="1"/>
</dbReference>
<keyword evidence="3" id="KW-0498">Mitosis</keyword>
<reference evidence="9 10" key="1">
    <citation type="journal article" date="2024" name="Nat. Commun.">
        <title>Phylogenomics reveals the evolutionary origins of lichenization in chlorophyte algae.</title>
        <authorList>
            <person name="Puginier C."/>
            <person name="Libourel C."/>
            <person name="Otte J."/>
            <person name="Skaloud P."/>
            <person name="Haon M."/>
            <person name="Grisel S."/>
            <person name="Petersen M."/>
            <person name="Berrin J.G."/>
            <person name="Delaux P.M."/>
            <person name="Dal Grande F."/>
            <person name="Keller J."/>
        </authorList>
    </citation>
    <scope>NUCLEOTIDE SEQUENCE [LARGE SCALE GENOMIC DNA]</scope>
    <source>
        <strain evidence="9 10">SAG 216-7</strain>
    </source>
</reference>
<dbReference type="InterPro" id="IPR026971">
    <property type="entry name" value="CND1/NCAPD3"/>
</dbReference>
<evidence type="ECO:0000256" key="5">
    <source>
        <dbReference type="ARBA" id="ARBA00023242"/>
    </source>
</evidence>
<evidence type="ECO:0000256" key="4">
    <source>
        <dbReference type="ARBA" id="ARBA00023067"/>
    </source>
</evidence>
<feature type="compositionally biased region" description="Low complexity" evidence="7">
    <location>
        <begin position="942"/>
        <end position="962"/>
    </location>
</feature>
<keyword evidence="10" id="KW-1185">Reference proteome</keyword>
<gene>
    <name evidence="9" type="ORF">WJX75_005642</name>
</gene>
<keyword evidence="4" id="KW-0226">DNA condensation</keyword>
<organism evidence="9 10">
    <name type="scientific">Coccomyxa subellipsoidea</name>
    <dbReference type="NCBI Taxonomy" id="248742"/>
    <lineage>
        <taxon>Eukaryota</taxon>
        <taxon>Viridiplantae</taxon>
        <taxon>Chlorophyta</taxon>
        <taxon>core chlorophytes</taxon>
        <taxon>Trebouxiophyceae</taxon>
        <taxon>Trebouxiophyceae incertae sedis</taxon>
        <taxon>Coccomyxaceae</taxon>
        <taxon>Coccomyxa</taxon>
    </lineage>
</organism>
<evidence type="ECO:0000256" key="3">
    <source>
        <dbReference type="ARBA" id="ARBA00022776"/>
    </source>
</evidence>
<feature type="domain" description="Condensin complex subunit 1 C-terminal" evidence="8">
    <location>
        <begin position="626"/>
        <end position="799"/>
    </location>
</feature>
<comment type="caution">
    <text evidence="9">The sequence shown here is derived from an EMBL/GenBank/DDBJ whole genome shotgun (WGS) entry which is preliminary data.</text>
</comment>
<dbReference type="Proteomes" id="UP001491310">
    <property type="component" value="Unassembled WGS sequence"/>
</dbReference>
<evidence type="ECO:0000256" key="2">
    <source>
        <dbReference type="ARBA" id="ARBA00022618"/>
    </source>
</evidence>
<evidence type="ECO:0000256" key="6">
    <source>
        <dbReference type="ARBA" id="ARBA00023306"/>
    </source>
</evidence>
<dbReference type="SUPFAM" id="SSF48371">
    <property type="entry name" value="ARM repeat"/>
    <property type="match status" value="1"/>
</dbReference>